<comment type="caution">
    <text evidence="14">The sequence shown here is derived from an EMBL/GenBank/DDBJ whole genome shotgun (WGS) entry which is preliminary data.</text>
</comment>
<reference evidence="14 15" key="1">
    <citation type="submission" date="2021-08" db="EMBL/GenBank/DDBJ databases">
        <title>Draft Genome Sequence of Phanerochaete sordida strain YK-624.</title>
        <authorList>
            <person name="Mori T."/>
            <person name="Dohra H."/>
            <person name="Suzuki T."/>
            <person name="Kawagishi H."/>
            <person name="Hirai H."/>
        </authorList>
    </citation>
    <scope>NUCLEOTIDE SEQUENCE [LARGE SCALE GENOMIC DNA]</scope>
    <source>
        <strain evidence="14 15">YK-624</strain>
    </source>
</reference>
<organism evidence="14 15">
    <name type="scientific">Phanerochaete sordida</name>
    <dbReference type="NCBI Taxonomy" id="48140"/>
    <lineage>
        <taxon>Eukaryota</taxon>
        <taxon>Fungi</taxon>
        <taxon>Dikarya</taxon>
        <taxon>Basidiomycota</taxon>
        <taxon>Agaricomycotina</taxon>
        <taxon>Agaricomycetes</taxon>
        <taxon>Polyporales</taxon>
        <taxon>Phanerochaetaceae</taxon>
        <taxon>Phanerochaete</taxon>
    </lineage>
</organism>
<evidence type="ECO:0000256" key="10">
    <source>
        <dbReference type="ARBA" id="ARBA00023201"/>
    </source>
</evidence>
<dbReference type="Proteomes" id="UP000703269">
    <property type="component" value="Unassembled WGS sequence"/>
</dbReference>
<evidence type="ECO:0000256" key="6">
    <source>
        <dbReference type="ARBA" id="ARBA00022989"/>
    </source>
</evidence>
<feature type="transmembrane region" description="Helical" evidence="12">
    <location>
        <begin position="181"/>
        <end position="201"/>
    </location>
</feature>
<keyword evidence="5 12" id="KW-0812">Transmembrane</keyword>
<evidence type="ECO:0000256" key="1">
    <source>
        <dbReference type="ARBA" id="ARBA00004141"/>
    </source>
</evidence>
<dbReference type="AlphaFoldDB" id="A0A9P3GI97"/>
<dbReference type="Gene3D" id="1.20.1530.20">
    <property type="match status" value="1"/>
</dbReference>
<evidence type="ECO:0000256" key="7">
    <source>
        <dbReference type="ARBA" id="ARBA00023053"/>
    </source>
</evidence>
<keyword evidence="15" id="KW-1185">Reference proteome</keyword>
<sequence length="623" mass="67265">MISLLVKEKMYINEVVLGTAFGVLMGPHVANIFDPRSWGSDDTSQRITLEVMRIVLATGLFAIGVELPQSYLADHAKGLLVMVVPTMAFGWLIVAVIIYVLFIPINFISALAIAACLTPTDPIICAAIVGGKFAIKHVPKNLRLILSAESAANDGLAYPFLSISIYLTLESSRAVAVEKWLVIGWLYQVILGSIIGAVMGLGFSQLMKFSHRKGFIDRESYVSQYLALAVFTIGVASTIGSDDLLAAFAAGSAISWDGYFNVQIENEVFSSVIDLVLNCGCFVYIGAWLPFPAFNSPELGITPWRLVVLFLAILALRRIPALLLLYRWVPEIGDWREALFSGHFGPMGVGAVFVSTLAISKLPKPHDPPQNQQEVLAATLQPIVSFIVLGSILIHGLSIPFFSFGRRIHSRTVSMSRTWTSRTTAVPDWLLGTRRMPETVTEAMPTAPGAGSPSLQGSVTLPDVEAGLSHTAHHVHQAADADVLVEPQEDIERDRSRAPALGEAGMLKPPVERADSLRGLRRRFPSPDATRRSSPARSEHSRRSIPTVEVEPPAPAHVHTSNSEIAAQLPAIAPPDMPPAHHPHHPALSGLLTPPGDAEDGSGPPSGVRTPVKTVRFPSDPAQ</sequence>
<evidence type="ECO:0000256" key="9">
    <source>
        <dbReference type="ARBA" id="ARBA00023136"/>
    </source>
</evidence>
<comment type="similarity">
    <text evidence="2">Belongs to the fungal Na(+)/H(+) exchanger family.</text>
</comment>
<keyword evidence="8" id="KW-0406">Ion transport</keyword>
<evidence type="ECO:0000256" key="4">
    <source>
        <dbReference type="ARBA" id="ARBA00022449"/>
    </source>
</evidence>
<protein>
    <submittedName>
        <fullName evidence="14">Na-H-Exchanger domain-containing protein</fullName>
    </submittedName>
</protein>
<dbReference type="GO" id="GO:0120029">
    <property type="term" value="P:proton export across plasma membrane"/>
    <property type="evidence" value="ECO:0007669"/>
    <property type="project" value="InterPro"/>
</dbReference>
<evidence type="ECO:0000256" key="12">
    <source>
        <dbReference type="SAM" id="Phobius"/>
    </source>
</evidence>
<dbReference type="InterPro" id="IPR038770">
    <property type="entry name" value="Na+/solute_symporter_sf"/>
</dbReference>
<dbReference type="InterPro" id="IPR006153">
    <property type="entry name" value="Cation/H_exchanger_TM"/>
</dbReference>
<feature type="region of interest" description="Disordered" evidence="11">
    <location>
        <begin position="473"/>
        <end position="558"/>
    </location>
</feature>
<keyword evidence="7" id="KW-0915">Sodium</keyword>
<comment type="subcellular location">
    <subcellularLocation>
        <location evidence="1">Membrane</location>
        <topology evidence="1">Multi-pass membrane protein</topology>
    </subcellularLocation>
</comment>
<feature type="transmembrane region" description="Helical" evidence="12">
    <location>
        <begin position="50"/>
        <end position="67"/>
    </location>
</feature>
<evidence type="ECO:0000256" key="5">
    <source>
        <dbReference type="ARBA" id="ARBA00022692"/>
    </source>
</evidence>
<evidence type="ECO:0000259" key="13">
    <source>
        <dbReference type="Pfam" id="PF00999"/>
    </source>
</evidence>
<dbReference type="GO" id="GO:0042391">
    <property type="term" value="P:regulation of membrane potential"/>
    <property type="evidence" value="ECO:0007669"/>
    <property type="project" value="InterPro"/>
</dbReference>
<evidence type="ECO:0000256" key="2">
    <source>
        <dbReference type="ARBA" id="ARBA00005248"/>
    </source>
</evidence>
<keyword evidence="3" id="KW-0813">Transport</keyword>
<feature type="transmembrane region" description="Helical" evidence="12">
    <location>
        <begin position="338"/>
        <end position="359"/>
    </location>
</feature>
<evidence type="ECO:0000256" key="11">
    <source>
        <dbReference type="SAM" id="MobiDB-lite"/>
    </source>
</evidence>
<dbReference type="GO" id="GO:0005886">
    <property type="term" value="C:plasma membrane"/>
    <property type="evidence" value="ECO:0007669"/>
    <property type="project" value="InterPro"/>
</dbReference>
<dbReference type="GO" id="GO:0015385">
    <property type="term" value="F:sodium:proton antiporter activity"/>
    <property type="evidence" value="ECO:0007669"/>
    <property type="project" value="InterPro"/>
</dbReference>
<evidence type="ECO:0000256" key="8">
    <source>
        <dbReference type="ARBA" id="ARBA00023065"/>
    </source>
</evidence>
<evidence type="ECO:0000256" key="3">
    <source>
        <dbReference type="ARBA" id="ARBA00022448"/>
    </source>
</evidence>
<dbReference type="EMBL" id="BPQB01000048">
    <property type="protein sequence ID" value="GJE95423.1"/>
    <property type="molecule type" value="Genomic_DNA"/>
</dbReference>
<dbReference type="PANTHER" id="PTHR31382:SF4">
    <property type="entry name" value="NA(+)_H(+) ANTIPORTER"/>
    <property type="match status" value="1"/>
</dbReference>
<evidence type="ECO:0000313" key="15">
    <source>
        <dbReference type="Proteomes" id="UP000703269"/>
    </source>
</evidence>
<gene>
    <name evidence="14" type="ORF">PsYK624_116070</name>
</gene>
<feature type="domain" description="Cation/H+ exchanger transmembrane" evidence="13">
    <location>
        <begin position="5"/>
        <end position="402"/>
    </location>
</feature>
<feature type="transmembrane region" description="Helical" evidence="12">
    <location>
        <begin position="79"/>
        <end position="102"/>
    </location>
</feature>
<dbReference type="OrthoDB" id="2190219at2759"/>
<keyword evidence="9 12" id="KW-0472">Membrane</keyword>
<proteinExistence type="inferred from homology"/>
<keyword evidence="10" id="KW-0739">Sodium transport</keyword>
<feature type="transmembrane region" description="Helical" evidence="12">
    <location>
        <begin position="269"/>
        <end position="291"/>
    </location>
</feature>
<feature type="transmembrane region" description="Helical" evidence="12">
    <location>
        <begin position="222"/>
        <end position="239"/>
    </location>
</feature>
<dbReference type="GO" id="GO:0036376">
    <property type="term" value="P:sodium ion export across plasma membrane"/>
    <property type="evidence" value="ECO:0007669"/>
    <property type="project" value="InterPro"/>
</dbReference>
<keyword evidence="6 12" id="KW-1133">Transmembrane helix</keyword>
<dbReference type="Pfam" id="PF00999">
    <property type="entry name" value="Na_H_Exchanger"/>
    <property type="match status" value="1"/>
</dbReference>
<feature type="transmembrane region" description="Helical" evidence="12">
    <location>
        <begin position="303"/>
        <end position="326"/>
    </location>
</feature>
<feature type="region of interest" description="Disordered" evidence="11">
    <location>
        <begin position="572"/>
        <end position="623"/>
    </location>
</feature>
<accession>A0A9P3GI97</accession>
<evidence type="ECO:0000313" key="14">
    <source>
        <dbReference type="EMBL" id="GJE95423.1"/>
    </source>
</evidence>
<dbReference type="GO" id="GO:0030007">
    <property type="term" value="P:intracellular potassium ion homeostasis"/>
    <property type="evidence" value="ECO:0007669"/>
    <property type="project" value="TreeGrafter"/>
</dbReference>
<feature type="transmembrane region" description="Helical" evidence="12">
    <location>
        <begin position="12"/>
        <end position="30"/>
    </location>
</feature>
<dbReference type="PANTHER" id="PTHR31382">
    <property type="entry name" value="NA(+)/H(+) ANTIPORTER"/>
    <property type="match status" value="1"/>
</dbReference>
<name>A0A9P3GI97_9APHY</name>
<feature type="transmembrane region" description="Helical" evidence="12">
    <location>
        <begin position="379"/>
        <end position="402"/>
    </location>
</feature>
<keyword evidence="4" id="KW-0050">Antiport</keyword>
<dbReference type="InterPro" id="IPR004712">
    <property type="entry name" value="Na+/H+_antiporter_fungi"/>
</dbReference>